<proteinExistence type="predicted"/>
<keyword evidence="3" id="KW-1185">Reference proteome</keyword>
<dbReference type="Proteomes" id="UP000199568">
    <property type="component" value="Unassembled WGS sequence"/>
</dbReference>
<name>A0A1I0ELU7_9FIRM</name>
<evidence type="ECO:0000313" key="2">
    <source>
        <dbReference type="EMBL" id="SET46158.1"/>
    </source>
</evidence>
<keyword evidence="1" id="KW-0175">Coiled coil</keyword>
<dbReference type="AlphaFoldDB" id="A0A1I0ELU7"/>
<reference evidence="2 3" key="1">
    <citation type="submission" date="2016-10" db="EMBL/GenBank/DDBJ databases">
        <authorList>
            <person name="de Groot N.N."/>
        </authorList>
    </citation>
    <scope>NUCLEOTIDE SEQUENCE [LARGE SCALE GENOMIC DNA]</scope>
    <source>
        <strain evidence="2 3">DSM 18979</strain>
    </source>
</reference>
<organism evidence="2 3">
    <name type="scientific">Natronincola peptidivorans</name>
    <dbReference type="NCBI Taxonomy" id="426128"/>
    <lineage>
        <taxon>Bacteria</taxon>
        <taxon>Bacillati</taxon>
        <taxon>Bacillota</taxon>
        <taxon>Clostridia</taxon>
        <taxon>Peptostreptococcales</taxon>
        <taxon>Natronincolaceae</taxon>
        <taxon>Natronincola</taxon>
    </lineage>
</organism>
<evidence type="ECO:0000256" key="1">
    <source>
        <dbReference type="SAM" id="Coils"/>
    </source>
</evidence>
<dbReference type="EMBL" id="FOHU01000011">
    <property type="protein sequence ID" value="SET46158.1"/>
    <property type="molecule type" value="Genomic_DNA"/>
</dbReference>
<sequence>MNEFNYYTEKNRLDGQIQELEALKKEIYILHEEIQQNNNNTKEMVSKIVEDEKKNLQEAINSFENDKKKTDEKIKNEKKLLMEKQQAFDILYKEKTIGFPWLAKAYSEYIEIIDTTKEEILKTKRRPAIKAAELVREIKAEKKNVS</sequence>
<dbReference type="STRING" id="426128.SAMN05660297_02471"/>
<dbReference type="RefSeq" id="WP_090444450.1">
    <property type="nucleotide sequence ID" value="NZ_FOHU01000011.1"/>
</dbReference>
<protein>
    <submittedName>
        <fullName evidence="2">Uncharacterized protein</fullName>
    </submittedName>
</protein>
<feature type="coiled-coil region" evidence="1">
    <location>
        <begin position="17"/>
        <end position="87"/>
    </location>
</feature>
<gene>
    <name evidence="2" type="ORF">SAMN05660297_02471</name>
</gene>
<evidence type="ECO:0000313" key="3">
    <source>
        <dbReference type="Proteomes" id="UP000199568"/>
    </source>
</evidence>
<accession>A0A1I0ELU7</accession>